<proteinExistence type="inferred from homology"/>
<dbReference type="Pfam" id="PF07690">
    <property type="entry name" value="MFS_1"/>
    <property type="match status" value="1"/>
</dbReference>
<evidence type="ECO:0000256" key="1">
    <source>
        <dbReference type="ARBA" id="ARBA00004141"/>
    </source>
</evidence>
<dbReference type="EMBL" id="BSXU01004203">
    <property type="protein sequence ID" value="GMG41622.1"/>
    <property type="molecule type" value="Genomic_DNA"/>
</dbReference>
<feature type="domain" description="Major facilitator superfamily (MFS) profile" evidence="8">
    <location>
        <begin position="83"/>
        <end position="382"/>
    </location>
</feature>
<dbReference type="PANTHER" id="PTHR43791:SF1">
    <property type="entry name" value="ALLANTOATE PERMEASE"/>
    <property type="match status" value="1"/>
</dbReference>
<feature type="transmembrane region" description="Helical" evidence="7">
    <location>
        <begin position="147"/>
        <end position="167"/>
    </location>
</feature>
<dbReference type="AlphaFoldDB" id="A0A9W7DJ33"/>
<dbReference type="SUPFAM" id="SSF103473">
    <property type="entry name" value="MFS general substrate transporter"/>
    <property type="match status" value="1"/>
</dbReference>
<comment type="subcellular location">
    <subcellularLocation>
        <location evidence="1">Membrane</location>
        <topology evidence="1">Multi-pass membrane protein</topology>
    </subcellularLocation>
</comment>
<evidence type="ECO:0000256" key="3">
    <source>
        <dbReference type="ARBA" id="ARBA00022692"/>
    </source>
</evidence>
<protein>
    <submittedName>
        <fullName evidence="9">Unnamed protein product</fullName>
    </submittedName>
</protein>
<dbReference type="InterPro" id="IPR020846">
    <property type="entry name" value="MFS_dom"/>
</dbReference>
<comment type="similarity">
    <text evidence="6">Belongs to the major facilitator superfamily. Allantoate permease family.</text>
</comment>
<dbReference type="GO" id="GO:0022857">
    <property type="term" value="F:transmembrane transporter activity"/>
    <property type="evidence" value="ECO:0007669"/>
    <property type="project" value="InterPro"/>
</dbReference>
<dbReference type="Gene3D" id="1.20.1250.20">
    <property type="entry name" value="MFS general substrate transporter like domains"/>
    <property type="match status" value="1"/>
</dbReference>
<evidence type="ECO:0000256" key="7">
    <source>
        <dbReference type="SAM" id="Phobius"/>
    </source>
</evidence>
<keyword evidence="4 7" id="KW-1133">Transmembrane helix</keyword>
<feature type="transmembrane region" description="Helical" evidence="7">
    <location>
        <begin position="120"/>
        <end position="141"/>
    </location>
</feature>
<evidence type="ECO:0000256" key="2">
    <source>
        <dbReference type="ARBA" id="ARBA00022448"/>
    </source>
</evidence>
<dbReference type="PANTHER" id="PTHR43791">
    <property type="entry name" value="PERMEASE-RELATED"/>
    <property type="match status" value="1"/>
</dbReference>
<sequence length="382" mass="43045">MSDTDEKNYPTTEVVDVHPVTSIRKDQIGNPMEIITSVISPSGREIPVTGDVDEAMKLAADQESFEATEEDMQKVLKKTDLYLMPLICFLYAVQFMDKTSNSSASIMGMKKDLDMTGDKYTWVGSSFYLGYLFFEFPASLLLQKFPLAKVTSVFIVLWGVVLCLHACPNYAGFIFLRTMLGVFESAVTPAMMIITSQWYKKEEQFTRTSIWFSFNGFGIILGSAIAYGVLIHMESYSLEGWKINFIIIGLITILLGFVIYLHIPDSPAGAWFLTDKEKHLVVERIRSNNQGFGNKHFKRDQLKEALGDYRTWLFGVLALTSNIPNGGMTNFSSILLNSDFGYDVKHSFLMGLPSGGVELHLPIRINKQSWLVITCFPYPLLL</sequence>
<dbReference type="InterPro" id="IPR036259">
    <property type="entry name" value="MFS_trans_sf"/>
</dbReference>
<dbReference type="GO" id="GO:0016020">
    <property type="term" value="C:membrane"/>
    <property type="evidence" value="ECO:0007669"/>
    <property type="project" value="UniProtKB-SubCell"/>
</dbReference>
<evidence type="ECO:0000256" key="6">
    <source>
        <dbReference type="ARBA" id="ARBA00037968"/>
    </source>
</evidence>
<keyword evidence="5 7" id="KW-0472">Membrane</keyword>
<dbReference type="PROSITE" id="PS50850">
    <property type="entry name" value="MFS"/>
    <property type="match status" value="1"/>
</dbReference>
<name>A0A9W7DJ33_AMBMO</name>
<organism evidence="9 10">
    <name type="scientific">Ambrosiozyma monospora</name>
    <name type="common">Yeast</name>
    <name type="synonym">Endomycopsis monosporus</name>
    <dbReference type="NCBI Taxonomy" id="43982"/>
    <lineage>
        <taxon>Eukaryota</taxon>
        <taxon>Fungi</taxon>
        <taxon>Dikarya</taxon>
        <taxon>Ascomycota</taxon>
        <taxon>Saccharomycotina</taxon>
        <taxon>Pichiomycetes</taxon>
        <taxon>Pichiales</taxon>
        <taxon>Pichiaceae</taxon>
        <taxon>Ambrosiozyma</taxon>
    </lineage>
</organism>
<evidence type="ECO:0000313" key="10">
    <source>
        <dbReference type="Proteomes" id="UP001165063"/>
    </source>
</evidence>
<gene>
    <name evidence="9" type="ORF">Amon01_000653600</name>
</gene>
<dbReference type="FunFam" id="1.20.1250.20:FF:000064">
    <property type="entry name" value="MFS allantoate transporter"/>
    <property type="match status" value="1"/>
</dbReference>
<comment type="caution">
    <text evidence="9">The sequence shown here is derived from an EMBL/GenBank/DDBJ whole genome shotgun (WGS) entry which is preliminary data.</text>
</comment>
<feature type="transmembrane region" description="Helical" evidence="7">
    <location>
        <begin position="243"/>
        <end position="263"/>
    </location>
</feature>
<feature type="transmembrane region" description="Helical" evidence="7">
    <location>
        <begin position="210"/>
        <end position="231"/>
    </location>
</feature>
<evidence type="ECO:0000259" key="8">
    <source>
        <dbReference type="PROSITE" id="PS50850"/>
    </source>
</evidence>
<keyword evidence="10" id="KW-1185">Reference proteome</keyword>
<keyword evidence="2" id="KW-0813">Transport</keyword>
<evidence type="ECO:0000313" key="9">
    <source>
        <dbReference type="EMBL" id="GMG41622.1"/>
    </source>
</evidence>
<accession>A0A9W7DJ33</accession>
<evidence type="ECO:0000256" key="4">
    <source>
        <dbReference type="ARBA" id="ARBA00022989"/>
    </source>
</evidence>
<dbReference type="InterPro" id="IPR011701">
    <property type="entry name" value="MFS"/>
</dbReference>
<dbReference type="Proteomes" id="UP001165063">
    <property type="component" value="Unassembled WGS sequence"/>
</dbReference>
<feature type="transmembrane region" description="Helical" evidence="7">
    <location>
        <begin position="81"/>
        <end position="99"/>
    </location>
</feature>
<dbReference type="OrthoDB" id="6730379at2759"/>
<reference evidence="9" key="1">
    <citation type="submission" date="2023-04" db="EMBL/GenBank/DDBJ databases">
        <title>Ambrosiozyma monospora NBRC 1965.</title>
        <authorList>
            <person name="Ichikawa N."/>
            <person name="Sato H."/>
            <person name="Tonouchi N."/>
        </authorList>
    </citation>
    <scope>NUCLEOTIDE SEQUENCE</scope>
    <source>
        <strain evidence="9">NBRC 1965</strain>
    </source>
</reference>
<keyword evidence="3 7" id="KW-0812">Transmembrane</keyword>
<evidence type="ECO:0000256" key="5">
    <source>
        <dbReference type="ARBA" id="ARBA00023136"/>
    </source>
</evidence>